<dbReference type="InterPro" id="IPR036830">
    <property type="entry name" value="PP_kinase_middle_dom_sf"/>
</dbReference>
<dbReference type="GO" id="GO:0008976">
    <property type="term" value="F:polyphosphate kinase activity"/>
    <property type="evidence" value="ECO:0007669"/>
    <property type="project" value="UniProtKB-UniRule"/>
</dbReference>
<dbReference type="GO" id="GO:0006799">
    <property type="term" value="P:polyphosphate biosynthetic process"/>
    <property type="evidence" value="ECO:0007669"/>
    <property type="project" value="UniProtKB-UniRule"/>
</dbReference>
<keyword evidence="1 9" id="KW-0597">Phosphoprotein</keyword>
<evidence type="ECO:0000256" key="9">
    <source>
        <dbReference type="HAMAP-Rule" id="MF_00347"/>
    </source>
</evidence>
<dbReference type="NCBIfam" id="NF003918">
    <property type="entry name" value="PRK05443.1-2"/>
    <property type="match status" value="1"/>
</dbReference>
<evidence type="ECO:0000259" key="14">
    <source>
        <dbReference type="Pfam" id="PF13090"/>
    </source>
</evidence>
<dbReference type="Gene3D" id="1.20.58.310">
    <property type="entry name" value="Polyphosphate kinase N-terminal domain"/>
    <property type="match status" value="1"/>
</dbReference>
<feature type="binding site" evidence="9">
    <location>
        <position position="612"/>
    </location>
    <ligand>
        <name>ATP</name>
        <dbReference type="ChEBI" id="CHEBI:30616"/>
    </ligand>
</feature>
<dbReference type="SUPFAM" id="SSF56024">
    <property type="entry name" value="Phospholipase D/nuclease"/>
    <property type="match status" value="2"/>
</dbReference>
<feature type="compositionally biased region" description="Polar residues" evidence="11">
    <location>
        <begin position="709"/>
        <end position="720"/>
    </location>
</feature>
<comment type="PTM">
    <text evidence="9 10">An intermediate of this reaction is the autophosphorylated ppk in which a phosphate is covalently linked to a histidine residue through a N-P bond.</text>
</comment>
<dbReference type="InterPro" id="IPR003414">
    <property type="entry name" value="PP_kinase"/>
</dbReference>
<dbReference type="EC" id="2.7.4.1" evidence="9 10"/>
<evidence type="ECO:0000256" key="6">
    <source>
        <dbReference type="ARBA" id="ARBA00022777"/>
    </source>
</evidence>
<proteinExistence type="inferred from homology"/>
<dbReference type="InterPro" id="IPR036832">
    <property type="entry name" value="PPK_N_dom_sf"/>
</dbReference>
<gene>
    <name evidence="9" type="primary">ppk</name>
    <name evidence="16" type="ORF">TH68_07930</name>
</gene>
<comment type="function">
    <text evidence="9 10">Catalyzes the reversible transfer of the terminal phosphate of ATP to form a long-chain polyphosphate (polyP).</text>
</comment>
<name>A0A6N3X2E3_9SYNE</name>
<dbReference type="NCBIfam" id="TIGR03705">
    <property type="entry name" value="poly_P_kin"/>
    <property type="match status" value="1"/>
</dbReference>
<keyword evidence="2 9" id="KW-0808">Transferase</keyword>
<dbReference type="Proteomes" id="UP000035054">
    <property type="component" value="Unassembled WGS sequence"/>
</dbReference>
<accession>A0A6N3X2E3</accession>
<dbReference type="Pfam" id="PF17941">
    <property type="entry name" value="PP_kinase_C_1"/>
    <property type="match status" value="1"/>
</dbReference>
<evidence type="ECO:0000256" key="4">
    <source>
        <dbReference type="ARBA" id="ARBA00022737"/>
    </source>
</evidence>
<feature type="binding site" evidence="9">
    <location>
        <position position="584"/>
    </location>
    <ligand>
        <name>ATP</name>
        <dbReference type="ChEBI" id="CHEBI:30616"/>
    </ligand>
</feature>
<dbReference type="InterPro" id="IPR024953">
    <property type="entry name" value="PP_kinase_middle"/>
</dbReference>
<evidence type="ECO:0000259" key="12">
    <source>
        <dbReference type="Pfam" id="PF02503"/>
    </source>
</evidence>
<keyword evidence="3 9" id="KW-0479">Metal-binding</keyword>
<keyword evidence="6 9" id="KW-0418">Kinase</keyword>
<dbReference type="InterPro" id="IPR025200">
    <property type="entry name" value="PPK_C_dom2"/>
</dbReference>
<feature type="domain" description="Polyphosphate kinase middle" evidence="12">
    <location>
        <begin position="126"/>
        <end position="309"/>
    </location>
</feature>
<evidence type="ECO:0000256" key="2">
    <source>
        <dbReference type="ARBA" id="ARBA00022679"/>
    </source>
</evidence>
<dbReference type="Gene3D" id="3.30.870.10">
    <property type="entry name" value="Endonuclease Chain A"/>
    <property type="match status" value="2"/>
</dbReference>
<feature type="binding site" evidence="9">
    <location>
        <position position="395"/>
    </location>
    <ligand>
        <name>Mg(2+)</name>
        <dbReference type="ChEBI" id="CHEBI:18420"/>
    </ligand>
</feature>
<evidence type="ECO:0000256" key="11">
    <source>
        <dbReference type="SAM" id="MobiDB-lite"/>
    </source>
</evidence>
<dbReference type="Gene3D" id="3.30.1840.10">
    <property type="entry name" value="Polyphosphate kinase middle domain"/>
    <property type="match status" value="1"/>
</dbReference>
<dbReference type="PIRSF" id="PIRSF015589">
    <property type="entry name" value="PP_kinase"/>
    <property type="match status" value="1"/>
</dbReference>
<evidence type="ECO:0000256" key="8">
    <source>
        <dbReference type="ARBA" id="ARBA00022842"/>
    </source>
</evidence>
<dbReference type="NCBIfam" id="NF003917">
    <property type="entry name" value="PRK05443.1-1"/>
    <property type="match status" value="1"/>
</dbReference>
<dbReference type="CDD" id="cd09168">
    <property type="entry name" value="PLDc_PaPPK1_C2_like"/>
    <property type="match status" value="1"/>
</dbReference>
<keyword evidence="8 9" id="KW-0460">Magnesium</keyword>
<comment type="similarity">
    <text evidence="9 10">Belongs to the polyphosphate kinase 1 (PPK1) family.</text>
</comment>
<dbReference type="SUPFAM" id="SSF143724">
    <property type="entry name" value="PHP14-like"/>
    <property type="match status" value="1"/>
</dbReference>
<dbReference type="Pfam" id="PF13089">
    <property type="entry name" value="PP_kinase_N"/>
    <property type="match status" value="1"/>
</dbReference>
<feature type="binding site" evidence="9">
    <location>
        <position position="488"/>
    </location>
    <ligand>
        <name>ATP</name>
        <dbReference type="ChEBI" id="CHEBI:30616"/>
    </ligand>
</feature>
<dbReference type="GO" id="GO:0046872">
    <property type="term" value="F:metal ion binding"/>
    <property type="evidence" value="ECO:0007669"/>
    <property type="project" value="UniProtKB-KW"/>
</dbReference>
<keyword evidence="5 9" id="KW-0547">Nucleotide-binding</keyword>
<dbReference type="NCBIfam" id="NF003921">
    <property type="entry name" value="PRK05443.2-2"/>
    <property type="match status" value="1"/>
</dbReference>
<evidence type="ECO:0000256" key="5">
    <source>
        <dbReference type="ARBA" id="ARBA00022741"/>
    </source>
</evidence>
<feature type="domain" description="Polyphosphate kinase C-terminal" evidence="14">
    <location>
        <begin position="523"/>
        <end position="695"/>
    </location>
</feature>
<evidence type="ECO:0000256" key="1">
    <source>
        <dbReference type="ARBA" id="ARBA00022553"/>
    </source>
</evidence>
<feature type="domain" description="Polyphosphate kinase C-terminal" evidence="15">
    <location>
        <begin position="350"/>
        <end position="516"/>
    </location>
</feature>
<feature type="domain" description="Polyphosphate kinase N-terminal" evidence="13">
    <location>
        <begin position="11"/>
        <end position="116"/>
    </location>
</feature>
<feature type="binding site" evidence="9">
    <location>
        <position position="49"/>
    </location>
    <ligand>
        <name>ATP</name>
        <dbReference type="ChEBI" id="CHEBI:30616"/>
    </ligand>
</feature>
<organism evidence="16 17">
    <name type="scientific">Candidatus Synechococcus spongiarum 142</name>
    <dbReference type="NCBI Taxonomy" id="1608213"/>
    <lineage>
        <taxon>Bacteria</taxon>
        <taxon>Bacillati</taxon>
        <taxon>Cyanobacteriota</taxon>
        <taxon>Cyanophyceae</taxon>
        <taxon>Synechococcales</taxon>
        <taxon>Synechococcaceae</taxon>
        <taxon>Synechococcus</taxon>
    </lineage>
</organism>
<feature type="region of interest" description="Disordered" evidence="11">
    <location>
        <begin position="705"/>
        <end position="728"/>
    </location>
</feature>
<evidence type="ECO:0000256" key="3">
    <source>
        <dbReference type="ARBA" id="ARBA00022723"/>
    </source>
</evidence>
<comment type="cofactor">
    <cofactor evidence="9">
        <name>Mg(2+)</name>
        <dbReference type="ChEBI" id="CHEBI:18420"/>
    </cofactor>
</comment>
<evidence type="ECO:0000313" key="17">
    <source>
        <dbReference type="Proteomes" id="UP000035054"/>
    </source>
</evidence>
<dbReference type="PANTHER" id="PTHR30218:SF0">
    <property type="entry name" value="POLYPHOSPHATE KINASE"/>
    <property type="match status" value="1"/>
</dbReference>
<dbReference type="PANTHER" id="PTHR30218">
    <property type="entry name" value="POLYPHOSPHATE KINASE"/>
    <property type="match status" value="1"/>
</dbReference>
<evidence type="ECO:0000256" key="7">
    <source>
        <dbReference type="ARBA" id="ARBA00022840"/>
    </source>
</evidence>
<protein>
    <recommendedName>
        <fullName evidence="9 10">Polyphosphate kinase</fullName>
        <ecNumber evidence="9 10">2.7.4.1</ecNumber>
    </recommendedName>
    <alternativeName>
        <fullName evidence="9">ATP-polyphosphate phosphotransferase</fullName>
    </alternativeName>
    <alternativeName>
        <fullName evidence="9">Polyphosphoric acid kinase</fullName>
    </alternativeName>
</protein>
<dbReference type="CDD" id="cd09165">
    <property type="entry name" value="PLDc_PaPPK1_C1_like"/>
    <property type="match status" value="1"/>
</dbReference>
<dbReference type="EMBL" id="JXUO01000260">
    <property type="protein sequence ID" value="KKZ12029.1"/>
    <property type="molecule type" value="Genomic_DNA"/>
</dbReference>
<evidence type="ECO:0000259" key="13">
    <source>
        <dbReference type="Pfam" id="PF13089"/>
    </source>
</evidence>
<feature type="active site" description="Phosphohistidine intermediate" evidence="9">
    <location>
        <position position="455"/>
    </location>
</feature>
<dbReference type="InterPro" id="IPR041108">
    <property type="entry name" value="PP_kinase_C_1"/>
</dbReference>
<dbReference type="HAMAP" id="MF_00347">
    <property type="entry name" value="Polyphosphate_kinase"/>
    <property type="match status" value="1"/>
</dbReference>
<evidence type="ECO:0000313" key="16">
    <source>
        <dbReference type="EMBL" id="KKZ12029.1"/>
    </source>
</evidence>
<dbReference type="SUPFAM" id="SSF140356">
    <property type="entry name" value="PPK N-terminal domain-like"/>
    <property type="match status" value="1"/>
</dbReference>
<dbReference type="GO" id="GO:0009358">
    <property type="term" value="C:polyphosphate kinase complex"/>
    <property type="evidence" value="ECO:0007669"/>
    <property type="project" value="InterPro"/>
</dbReference>
<dbReference type="FunFam" id="3.30.870.10:FF:000001">
    <property type="entry name" value="Polyphosphate kinase"/>
    <property type="match status" value="1"/>
</dbReference>
<dbReference type="AlphaFoldDB" id="A0A6N3X2E3"/>
<evidence type="ECO:0000256" key="10">
    <source>
        <dbReference type="RuleBase" id="RU003800"/>
    </source>
</evidence>
<feature type="binding site" evidence="9">
    <location>
        <position position="425"/>
    </location>
    <ligand>
        <name>Mg(2+)</name>
        <dbReference type="ChEBI" id="CHEBI:18420"/>
    </ligand>
</feature>
<keyword evidence="4" id="KW-0677">Repeat</keyword>
<dbReference type="InterPro" id="IPR025198">
    <property type="entry name" value="PPK_N_dom"/>
</dbReference>
<evidence type="ECO:0000259" key="15">
    <source>
        <dbReference type="Pfam" id="PF17941"/>
    </source>
</evidence>
<comment type="caution">
    <text evidence="16">The sequence shown here is derived from an EMBL/GenBank/DDBJ whole genome shotgun (WGS) entry which is preliminary data.</text>
</comment>
<dbReference type="GO" id="GO:0005524">
    <property type="term" value="F:ATP binding"/>
    <property type="evidence" value="ECO:0007669"/>
    <property type="project" value="UniProtKB-KW"/>
</dbReference>
<dbReference type="Pfam" id="PF13090">
    <property type="entry name" value="PP_kinase_C"/>
    <property type="match status" value="1"/>
</dbReference>
<dbReference type="Pfam" id="PF02503">
    <property type="entry name" value="PP_kinase"/>
    <property type="match status" value="1"/>
</dbReference>
<sequence>MAAVGPSPSTFINRERSWIQFNQRVLAQALNPQTPLLEQAKFSAIFSNNLDEFFMVRVASLKSQVEAGVDQLSLDGRSPLQQLLDIREQLTPLLQQQQHHYKHYLVPTLRDHTVEVLKYTELNDRQRHWTTHYFQSLVFAVLTPLAVDSAHPFPFISNLSLNIAVLIKDSETGSHQFARVKVPRSLPRFVDIPVELSELGPVRSVVLLEEIIANNLDMLFPGTMVTDHYFFRVTRDADLEYLELEADDLLQAIEASLRKRRLEGRVVRLEVDEHMSPGVVDQLMEGMDVEEEDLYRIRGPLGLDDLFHLTTTHQPQLRYPPHRGRLPPPFRRAQKSLLADGSLPQEEFESVFDVIRRGDVLVYHPYDLFAGSVEEFINQAADDPDVLAIKLTLYRLSKESAIVDALERASEHGKQVLALVELKARFDEDNNIQWARQLERSGVHVVYGVLGYKTHTKVTLVVRKERQGVRIYAHIGTGNYNVKTSRFYTDLGLFTCRPMIGRDLVELFNYFTGYGKQQRFRKLLVAPVTLRDRMEAMIKRETKHAKAQRGGHIRAKMNSLVDPSIIQALYEASQAGVRVELVVRGMCSLRAGVPGLSDNIRVVSIIGPFLEHSRIFWFGNGGTPEVYIGSADWMTRNLDRRVECLTPVEDPLLRQRLEALLSLYLQDNCGAWEMETDGSYRLVPRRRDEAGRNAQLILIRHWQAAQGKANPSDTSDTMVSETDRQGDN</sequence>
<comment type="catalytic activity">
    <reaction evidence="9 10">
        <text>[phosphate](n) + ATP = [phosphate](n+1) + ADP</text>
        <dbReference type="Rhea" id="RHEA:19573"/>
        <dbReference type="Rhea" id="RHEA-COMP:9859"/>
        <dbReference type="Rhea" id="RHEA-COMP:14280"/>
        <dbReference type="ChEBI" id="CHEBI:16838"/>
        <dbReference type="ChEBI" id="CHEBI:30616"/>
        <dbReference type="ChEBI" id="CHEBI:456216"/>
        <dbReference type="EC" id="2.7.4.1"/>
    </reaction>
</comment>
<reference evidence="16 17" key="1">
    <citation type="submission" date="2015-01" db="EMBL/GenBank/DDBJ databases">
        <title>Lifestyle Evolution in Cyanobacterial Symbionts of Sponges.</title>
        <authorList>
            <person name="Burgsdorf I."/>
            <person name="Slaby B.M."/>
            <person name="Handley K.M."/>
            <person name="Haber M."/>
            <person name="Blom J."/>
            <person name="Marshall C.W."/>
            <person name="Gilbert J.A."/>
            <person name="Hentschel U."/>
            <person name="Steindler L."/>
        </authorList>
    </citation>
    <scope>NUCLEOTIDE SEQUENCE [LARGE SCALE GENOMIC DNA]</scope>
    <source>
        <strain evidence="16">142</strain>
    </source>
</reference>
<keyword evidence="7 9" id="KW-0067">ATP-binding</keyword>